<evidence type="ECO:0000259" key="8">
    <source>
        <dbReference type="PROSITE" id="PS51645"/>
    </source>
</evidence>
<dbReference type="GO" id="GO:0003904">
    <property type="term" value="F:deoxyribodipyrimidine photo-lyase activity"/>
    <property type="evidence" value="ECO:0007669"/>
    <property type="project" value="TreeGrafter"/>
</dbReference>
<evidence type="ECO:0000256" key="1">
    <source>
        <dbReference type="ARBA" id="ARBA00005862"/>
    </source>
</evidence>
<comment type="similarity">
    <text evidence="1 7">Belongs to the DNA photolyase class-1 family.</text>
</comment>
<proteinExistence type="evidence at transcript level"/>
<dbReference type="InterPro" id="IPR002081">
    <property type="entry name" value="Cryptochrome/DNA_photolyase_1"/>
</dbReference>
<keyword evidence="3 5" id="KW-0274">FAD</keyword>
<feature type="site" description="Electron transfer via tryptophanyl radical" evidence="6">
    <location>
        <position position="457"/>
    </location>
</feature>
<evidence type="ECO:0000256" key="2">
    <source>
        <dbReference type="ARBA" id="ARBA00022630"/>
    </source>
</evidence>
<dbReference type="InterPro" id="IPR036155">
    <property type="entry name" value="Crypto/Photolyase_N_sf"/>
</dbReference>
<dbReference type="InterPro" id="IPR014729">
    <property type="entry name" value="Rossmann-like_a/b/a_fold"/>
</dbReference>
<dbReference type="PRINTS" id="PR00147">
    <property type="entry name" value="DNAPHOTLYASE"/>
</dbReference>
<dbReference type="PROSITE" id="PS00394">
    <property type="entry name" value="DNA_PHOTOLYASES_1_1"/>
    <property type="match status" value="1"/>
</dbReference>
<dbReference type="AlphaFoldDB" id="A0A516AGF4"/>
<dbReference type="SUPFAM" id="SSF52425">
    <property type="entry name" value="Cryptochrome/photolyase, N-terminal domain"/>
    <property type="match status" value="1"/>
</dbReference>
<comment type="cofactor">
    <cofactor evidence="7">
        <name>(6R)-5,10-methylene-5,6,7,8-tetrahydrofolate</name>
        <dbReference type="ChEBI" id="CHEBI:15636"/>
    </cofactor>
    <text evidence="7">Binds 1 5,10-methenyltetrahydrofolate (MTHF) per subunit.</text>
</comment>
<dbReference type="PROSITE" id="PS51645">
    <property type="entry name" value="PHR_CRY_ALPHA_BETA"/>
    <property type="match status" value="1"/>
</dbReference>
<dbReference type="InterPro" id="IPR006050">
    <property type="entry name" value="DNA_photolyase_N"/>
</dbReference>
<sequence>MLRAPSHASAGPKALATVGLPLPITGVTCIIVGTPAQSGVLRGRGARATTVLAAIAGRLSRRRGARGAPKRARAATALVWFRTDLRVDDNPTLGRAVELMGKGHCVAALPVYVLDPLHFCNTPLGSPKTGAFRAKFVLECLEGLKQQLRGLGSELLVLTGPTEKRLAELSERVGAAVVLTEQQVADEERRMDQRVRAAIAPLGADLEEVWGNTLYHLADLPFSGGLRNLPNVFTPFKEKCERQAGLRPPAGPPARGSLPLPAASLPELGVMPSWADLPFAEPVSEPTVDPRSAFRLRGGEAAAAARLKHYLWDTDRITEYFKIRNGMLGSEYSTKLSASLAQGCISARRIQHEVARYERERTKNKSTYWVTFELIWRDFFRFFAMKHGNRIFQLRGTAGIQKQWSTDPEALQRWKDGTTGWPLVDANMRELKETGWMSNRGRQNVASYLALDLKLDWRAGADHFESLLVDYDVTSNWGNWVAAAGLSGGRVNKFNLTKQAKDYDASGEYVRTWVPELKGLRGRGVHEPWALGPAQLERLGAAEYPSRLTAADVAAADPPLGGSTSRQP</sequence>
<feature type="binding site" evidence="5">
    <location>
        <begin position="333"/>
        <end position="337"/>
    </location>
    <ligand>
        <name>FAD</name>
        <dbReference type="ChEBI" id="CHEBI:57692"/>
    </ligand>
</feature>
<feature type="domain" description="Photolyase/cryptochrome alpha/beta" evidence="8">
    <location>
        <begin position="75"/>
        <end position="214"/>
    </location>
</feature>
<dbReference type="GO" id="GO:0071949">
    <property type="term" value="F:FAD binding"/>
    <property type="evidence" value="ECO:0007669"/>
    <property type="project" value="TreeGrafter"/>
</dbReference>
<feature type="site" description="Electron transfer via tryptophanyl radical" evidence="6">
    <location>
        <position position="480"/>
    </location>
</feature>
<feature type="site" description="Electron transfer via tryptophanyl radical" evidence="6">
    <location>
        <position position="404"/>
    </location>
</feature>
<protein>
    <recommendedName>
        <fullName evidence="7">Cryptochrome DASH</fullName>
    </recommendedName>
</protein>
<keyword evidence="2 5" id="KW-0285">Flavoprotein</keyword>
<evidence type="ECO:0000256" key="5">
    <source>
        <dbReference type="PIRSR" id="PIRSR602081-1"/>
    </source>
</evidence>
<name>A0A516AGF4_LINPO</name>
<organism evidence="9">
    <name type="scientific">Lingulaulax polyedra</name>
    <name type="common">Dinoflagellate</name>
    <name type="synonym">Lingulodinium polyedra</name>
    <dbReference type="NCBI Taxonomy" id="160621"/>
    <lineage>
        <taxon>Eukaryota</taxon>
        <taxon>Sar</taxon>
        <taxon>Alveolata</taxon>
        <taxon>Dinophyceae</taxon>
        <taxon>Gonyaulacales</taxon>
        <taxon>Lingulodiniaceae</taxon>
        <taxon>Lingulaulax</taxon>
    </lineage>
</organism>
<dbReference type="NCBIfam" id="TIGR02765">
    <property type="entry name" value="crypto_DASH"/>
    <property type="match status" value="1"/>
</dbReference>
<feature type="binding site" evidence="5">
    <location>
        <position position="320"/>
    </location>
    <ligand>
        <name>FAD</name>
        <dbReference type="ChEBI" id="CHEBI:57692"/>
    </ligand>
</feature>
<dbReference type="EMBL" id="MN125928">
    <property type="protein sequence ID" value="QDO16395.1"/>
    <property type="molecule type" value="mRNA"/>
</dbReference>
<evidence type="ECO:0000313" key="9">
    <source>
        <dbReference type="EMBL" id="QDO16395.1"/>
    </source>
</evidence>
<dbReference type="InterPro" id="IPR005101">
    <property type="entry name" value="Cryptochr/Photolyase_FAD-bd"/>
</dbReference>
<dbReference type="Gene3D" id="1.10.579.10">
    <property type="entry name" value="DNA Cyclobutane Dipyrimidine Photolyase, subunit A, domain 3"/>
    <property type="match status" value="1"/>
</dbReference>
<dbReference type="GO" id="GO:0003677">
    <property type="term" value="F:DNA binding"/>
    <property type="evidence" value="ECO:0007669"/>
    <property type="project" value="TreeGrafter"/>
</dbReference>
<evidence type="ECO:0000256" key="3">
    <source>
        <dbReference type="ARBA" id="ARBA00022827"/>
    </source>
</evidence>
<dbReference type="PANTHER" id="PTHR11455:SF22">
    <property type="entry name" value="CRYPTOCHROME DASH"/>
    <property type="match status" value="1"/>
</dbReference>
<feature type="binding site" evidence="5">
    <location>
        <begin position="470"/>
        <end position="472"/>
    </location>
    <ligand>
        <name>FAD</name>
        <dbReference type="ChEBI" id="CHEBI:57692"/>
    </ligand>
</feature>
<evidence type="ECO:0000256" key="4">
    <source>
        <dbReference type="ARBA" id="ARBA00022991"/>
    </source>
</evidence>
<dbReference type="InterPro" id="IPR014133">
    <property type="entry name" value="Cry_DASH"/>
</dbReference>
<dbReference type="PANTHER" id="PTHR11455">
    <property type="entry name" value="CRYPTOCHROME"/>
    <property type="match status" value="1"/>
</dbReference>
<accession>A0A516AGF4</accession>
<evidence type="ECO:0000256" key="7">
    <source>
        <dbReference type="RuleBase" id="RU367151"/>
    </source>
</evidence>
<evidence type="ECO:0000256" key="6">
    <source>
        <dbReference type="PIRSR" id="PIRSR602081-2"/>
    </source>
</evidence>
<dbReference type="SUPFAM" id="SSF48173">
    <property type="entry name" value="Cryptochrome/photolyase FAD-binding domain"/>
    <property type="match status" value="1"/>
</dbReference>
<keyword evidence="4 7" id="KW-0157">Chromophore</keyword>
<reference evidence="9" key="1">
    <citation type="journal article" date="2019" name="Microorganisms">
        <title>DNA Damage Response Pathways in Dinoflagellates.</title>
        <authorList>
            <person name="Li C."/>
            <person name="Wong J."/>
        </authorList>
    </citation>
    <scope>NUCLEOTIDE SEQUENCE</scope>
</reference>
<dbReference type="Pfam" id="PF00875">
    <property type="entry name" value="DNA_photolyase"/>
    <property type="match status" value="1"/>
</dbReference>
<feature type="binding site" evidence="5">
    <location>
        <begin position="373"/>
        <end position="380"/>
    </location>
    <ligand>
        <name>FAD</name>
        <dbReference type="ChEBI" id="CHEBI:57692"/>
    </ligand>
</feature>
<dbReference type="Gene3D" id="1.25.40.80">
    <property type="match status" value="1"/>
</dbReference>
<comment type="function">
    <text evidence="7">May have a photoreceptor function.</text>
</comment>
<dbReference type="InterPro" id="IPR018394">
    <property type="entry name" value="DNA_photolyase_1_CS_C"/>
</dbReference>
<dbReference type="Gene3D" id="3.40.50.620">
    <property type="entry name" value="HUPs"/>
    <property type="match status" value="1"/>
</dbReference>
<dbReference type="InterPro" id="IPR036134">
    <property type="entry name" value="Crypto/Photolyase_FAD-like_sf"/>
</dbReference>
<dbReference type="GO" id="GO:0000719">
    <property type="term" value="P:photoreactive repair"/>
    <property type="evidence" value="ECO:0007669"/>
    <property type="project" value="TreeGrafter"/>
</dbReference>
<comment type="cofactor">
    <cofactor evidence="5 7">
        <name>FAD</name>
        <dbReference type="ChEBI" id="CHEBI:57692"/>
    </cofactor>
    <text evidence="5 7">Binds 1 FAD per subunit.</text>
</comment>
<dbReference type="Pfam" id="PF03441">
    <property type="entry name" value="FAD_binding_7"/>
    <property type="match status" value="1"/>
</dbReference>